<evidence type="ECO:0000256" key="2">
    <source>
        <dbReference type="SAM" id="MobiDB-lite"/>
    </source>
</evidence>
<dbReference type="Gene3D" id="1.10.443.10">
    <property type="entry name" value="Intergrase catalytic core"/>
    <property type="match status" value="1"/>
</dbReference>
<keyword evidence="1" id="KW-0233">DNA recombination</keyword>
<evidence type="ECO:0000256" key="1">
    <source>
        <dbReference type="ARBA" id="ARBA00023172"/>
    </source>
</evidence>
<reference evidence="3 4" key="1">
    <citation type="submission" date="2024-06" db="EMBL/GenBank/DDBJ databases">
        <title>The Natural Products Discovery Center: Release of the First 8490 Sequenced Strains for Exploring Actinobacteria Biosynthetic Diversity.</title>
        <authorList>
            <person name="Kalkreuter E."/>
            <person name="Kautsar S.A."/>
            <person name="Yang D."/>
            <person name="Bader C.D."/>
            <person name="Teijaro C.N."/>
            <person name="Fluegel L."/>
            <person name="Davis C.M."/>
            <person name="Simpson J.R."/>
            <person name="Lauterbach L."/>
            <person name="Steele A.D."/>
            <person name="Gui C."/>
            <person name="Meng S."/>
            <person name="Li G."/>
            <person name="Viehrig K."/>
            <person name="Ye F."/>
            <person name="Su P."/>
            <person name="Kiefer A.F."/>
            <person name="Nichols A."/>
            <person name="Cepeda A.J."/>
            <person name="Yan W."/>
            <person name="Fan B."/>
            <person name="Jiang Y."/>
            <person name="Adhikari A."/>
            <person name="Zheng C.-J."/>
            <person name="Schuster L."/>
            <person name="Cowan T.M."/>
            <person name="Smanski M.J."/>
            <person name="Chevrette M.G."/>
            <person name="De Carvalho L.P.S."/>
            <person name="Shen B."/>
        </authorList>
    </citation>
    <scope>NUCLEOTIDE SEQUENCE [LARGE SCALE GENOMIC DNA]</scope>
    <source>
        <strain evidence="3 4">NPDC020594</strain>
    </source>
</reference>
<dbReference type="Proteomes" id="UP001551011">
    <property type="component" value="Unassembled WGS sequence"/>
</dbReference>
<dbReference type="EMBL" id="JBFAEG010000002">
    <property type="protein sequence ID" value="MEU5705994.1"/>
    <property type="molecule type" value="Genomic_DNA"/>
</dbReference>
<dbReference type="InterPro" id="IPR011010">
    <property type="entry name" value="DNA_brk_join_enz"/>
</dbReference>
<name>A0ABV3A237_9ACTN</name>
<gene>
    <name evidence="3" type="ORF">AB0H04_03735</name>
</gene>
<protein>
    <recommendedName>
        <fullName evidence="5">Integrase</fullName>
    </recommendedName>
</protein>
<accession>A0ABV3A237</accession>
<evidence type="ECO:0000313" key="3">
    <source>
        <dbReference type="EMBL" id="MEU5705994.1"/>
    </source>
</evidence>
<keyword evidence="4" id="KW-1185">Reference proteome</keyword>
<evidence type="ECO:0008006" key="5">
    <source>
        <dbReference type="Google" id="ProtNLM"/>
    </source>
</evidence>
<dbReference type="InterPro" id="IPR013762">
    <property type="entry name" value="Integrase-like_cat_sf"/>
</dbReference>
<feature type="compositionally biased region" description="Basic residues" evidence="2">
    <location>
        <begin position="49"/>
        <end position="60"/>
    </location>
</feature>
<comment type="caution">
    <text evidence="3">The sequence shown here is derived from an EMBL/GenBank/DDBJ whole genome shotgun (WGS) entry which is preliminary data.</text>
</comment>
<proteinExistence type="predicted"/>
<organism evidence="3 4">
    <name type="scientific">Streptomyces flaveolus</name>
    <dbReference type="NCBI Taxonomy" id="67297"/>
    <lineage>
        <taxon>Bacteria</taxon>
        <taxon>Bacillati</taxon>
        <taxon>Actinomycetota</taxon>
        <taxon>Actinomycetes</taxon>
        <taxon>Kitasatosporales</taxon>
        <taxon>Streptomycetaceae</taxon>
        <taxon>Streptomyces</taxon>
    </lineage>
</organism>
<dbReference type="SUPFAM" id="SSF56349">
    <property type="entry name" value="DNA breaking-rejoining enzymes"/>
    <property type="match status" value="1"/>
</dbReference>
<sequence>MGRARRAPIPTTADPGRAERLRPKYAHGCGSDPCGRKAGYCPKREQIRREHKSTKSRAGRRTIGLPDPLIKILRQHQEAQEVERIAAGADWEGKGYVFASPTGGPLSPNTDFHVWKRSIMGWEPGGAARMRARYMHVTGIMLRKVAQQVGEALWEPLGSEEKTD</sequence>
<evidence type="ECO:0000313" key="4">
    <source>
        <dbReference type="Proteomes" id="UP001551011"/>
    </source>
</evidence>
<feature type="region of interest" description="Disordered" evidence="2">
    <location>
        <begin position="1"/>
        <end position="63"/>
    </location>
</feature>